<protein>
    <submittedName>
        <fullName evidence="2">Uncharacterized protein</fullName>
    </submittedName>
</protein>
<evidence type="ECO:0000313" key="2">
    <source>
        <dbReference type="EMBL" id="AMS45253.1"/>
    </source>
</evidence>
<gene>
    <name evidence="2" type="ORF">AA2016_6358</name>
    <name evidence="3" type="ORF">FHS67_001293</name>
</gene>
<dbReference type="Proteomes" id="UP000577697">
    <property type="component" value="Unassembled WGS sequence"/>
</dbReference>
<name>A0AAC9FEP9_AMIAI</name>
<accession>A0AAC9FEP9</accession>
<evidence type="ECO:0000313" key="5">
    <source>
        <dbReference type="Proteomes" id="UP000577697"/>
    </source>
</evidence>
<dbReference type="AlphaFoldDB" id="A0AAC9FEP9"/>
<dbReference type="Proteomes" id="UP000075755">
    <property type="component" value="Plasmid pAA02"/>
</dbReference>
<dbReference type="RefSeq" id="WP_067969462.1">
    <property type="nucleotide sequence ID" value="NZ_CP015007.1"/>
</dbReference>
<dbReference type="EMBL" id="JACICB010000004">
    <property type="protein sequence ID" value="MBB3704983.1"/>
    <property type="molecule type" value="Genomic_DNA"/>
</dbReference>
<keyword evidence="2" id="KW-0614">Plasmid</keyword>
<sequence>MAPTEEVAREQASTKTGYDPDTIGRMSHIFEQGNNSRQNTFIFETDNDVTKHPLYAKATLAQVYDLTGTAMNDGPVLRFGPEVTVGG</sequence>
<feature type="region of interest" description="Disordered" evidence="1">
    <location>
        <begin position="1"/>
        <end position="22"/>
    </location>
</feature>
<evidence type="ECO:0000313" key="3">
    <source>
        <dbReference type="EMBL" id="MBB3704983.1"/>
    </source>
</evidence>
<geneLocation type="plasmid" evidence="2 4">
    <name>pAA02</name>
</geneLocation>
<organism evidence="2 4">
    <name type="scientific">Aminobacter aminovorans</name>
    <name type="common">Chelatobacter heintzii</name>
    <dbReference type="NCBI Taxonomy" id="83263"/>
    <lineage>
        <taxon>Bacteria</taxon>
        <taxon>Pseudomonadati</taxon>
        <taxon>Pseudomonadota</taxon>
        <taxon>Alphaproteobacteria</taxon>
        <taxon>Hyphomicrobiales</taxon>
        <taxon>Phyllobacteriaceae</taxon>
        <taxon>Aminobacter</taxon>
    </lineage>
</organism>
<reference evidence="2 4" key="1">
    <citation type="submission" date="2016-03" db="EMBL/GenBank/DDBJ databases">
        <title>Complete genome of Aminobacter aminovorans KCTC 2477.</title>
        <authorList>
            <person name="Kim K.M."/>
        </authorList>
    </citation>
    <scope>NUCLEOTIDE SEQUENCE [LARGE SCALE GENOMIC DNA]</scope>
    <source>
        <strain evidence="2 4">KCTC 2477</strain>
        <plasmid evidence="2 4">pAA02</plasmid>
    </source>
</reference>
<evidence type="ECO:0000313" key="4">
    <source>
        <dbReference type="Proteomes" id="UP000075755"/>
    </source>
</evidence>
<dbReference type="KEGG" id="aak:AA2016_6358"/>
<reference evidence="3 5" key="2">
    <citation type="submission" date="2020-08" db="EMBL/GenBank/DDBJ databases">
        <title>Genomic Encyclopedia of Type Strains, Phase IV (KMG-IV): sequencing the most valuable type-strain genomes for metagenomic binning, comparative biology and taxonomic classification.</title>
        <authorList>
            <person name="Goeker M."/>
        </authorList>
    </citation>
    <scope>NUCLEOTIDE SEQUENCE [LARGE SCALE GENOMIC DNA]</scope>
    <source>
        <strain evidence="3 5">DSM 10368</strain>
    </source>
</reference>
<evidence type="ECO:0000256" key="1">
    <source>
        <dbReference type="SAM" id="MobiDB-lite"/>
    </source>
</evidence>
<keyword evidence="5" id="KW-1185">Reference proteome</keyword>
<proteinExistence type="predicted"/>
<dbReference type="EMBL" id="CP015007">
    <property type="protein sequence ID" value="AMS45253.1"/>
    <property type="molecule type" value="Genomic_DNA"/>
</dbReference>